<dbReference type="Gene3D" id="1.10.10.10">
    <property type="entry name" value="Winged helix-like DNA-binding domain superfamily/Winged helix DNA-binding domain"/>
    <property type="match status" value="1"/>
</dbReference>
<reference evidence="6 7" key="1">
    <citation type="journal article" date="2020" name="Antonie Van Leeuwenhoek">
        <title>Stenotrophomonas cyclobalanopsidis sp. nov., isolated from the leaf spot disease of Cyclobalanopsis patelliformis.</title>
        <authorList>
            <person name="Bian D.R."/>
            <person name="Xue H."/>
            <person name="Piao C.G."/>
            <person name="Li Y."/>
        </authorList>
    </citation>
    <scope>NUCLEOTIDE SEQUENCE [LARGE SCALE GENOMIC DNA]</scope>
    <source>
        <strain evidence="6 7">TPQG1-4</strain>
    </source>
</reference>
<evidence type="ECO:0000256" key="3">
    <source>
        <dbReference type="ARBA" id="ARBA00023125"/>
    </source>
</evidence>
<dbReference type="PANTHER" id="PTHR30126:SF39">
    <property type="entry name" value="HTH-TYPE TRANSCRIPTIONAL REGULATOR CYSL"/>
    <property type="match status" value="1"/>
</dbReference>
<evidence type="ECO:0000259" key="5">
    <source>
        <dbReference type="PROSITE" id="PS50931"/>
    </source>
</evidence>
<name>A0ABQ6T2W9_9GAMM</name>
<gene>
    <name evidence="6" type="ORF">FJU31_05875</name>
</gene>
<dbReference type="SUPFAM" id="SSF53850">
    <property type="entry name" value="Periplasmic binding protein-like II"/>
    <property type="match status" value="1"/>
</dbReference>
<proteinExistence type="inferred from homology"/>
<protein>
    <submittedName>
        <fullName evidence="6">LysR family transcriptional regulator</fullName>
    </submittedName>
</protein>
<dbReference type="InterPro" id="IPR005119">
    <property type="entry name" value="LysR_subst-bd"/>
</dbReference>
<dbReference type="PRINTS" id="PR00039">
    <property type="entry name" value="HTHLYSR"/>
</dbReference>
<accession>A0ABQ6T2W9</accession>
<dbReference type="Pfam" id="PF00126">
    <property type="entry name" value="HTH_1"/>
    <property type="match status" value="1"/>
</dbReference>
<sequence>MNLHHLAIFHAIAETGSISAAAIRVRVSQPALSRELKDFEGRLGVMLFERLPRGMRLTEPGKVLHAYSARLFAVADSAQAAMRDFADARAGQLSMGASNTIGTYVLPRFVAQFRTLFPQVGISLFVGNTGQVAQGVADLRFTVGFVEGPVRVEGVVAEEFSRDELIPVVGAQHPLARRRRANPADINGLPLLMREPGSGTRELIAELLRELDVQTGSIVEFGNTEALKQAAIHGGGIAWLPSISVVRDLQDGSVLRLPVRALGLQRPLSILRREGAYQVPAVEAFLQRVRKG</sequence>
<organism evidence="6 7">
    <name type="scientific">Stenotrophomonas cyclobalanopsidis</name>
    <dbReference type="NCBI Taxonomy" id="2771362"/>
    <lineage>
        <taxon>Bacteria</taxon>
        <taxon>Pseudomonadati</taxon>
        <taxon>Pseudomonadota</taxon>
        <taxon>Gammaproteobacteria</taxon>
        <taxon>Lysobacterales</taxon>
        <taxon>Lysobacteraceae</taxon>
        <taxon>Stenotrophomonas</taxon>
    </lineage>
</organism>
<comment type="caution">
    <text evidence="6">The sequence shown here is derived from an EMBL/GenBank/DDBJ whole genome shotgun (WGS) entry which is preliminary data.</text>
</comment>
<dbReference type="InterPro" id="IPR036390">
    <property type="entry name" value="WH_DNA-bd_sf"/>
</dbReference>
<dbReference type="Gene3D" id="3.40.190.290">
    <property type="match status" value="1"/>
</dbReference>
<dbReference type="InterPro" id="IPR036388">
    <property type="entry name" value="WH-like_DNA-bd_sf"/>
</dbReference>
<comment type="similarity">
    <text evidence="1">Belongs to the LysR transcriptional regulatory family.</text>
</comment>
<evidence type="ECO:0000313" key="7">
    <source>
        <dbReference type="Proteomes" id="UP000326367"/>
    </source>
</evidence>
<keyword evidence="7" id="KW-1185">Reference proteome</keyword>
<evidence type="ECO:0000256" key="4">
    <source>
        <dbReference type="ARBA" id="ARBA00023163"/>
    </source>
</evidence>
<evidence type="ECO:0000256" key="2">
    <source>
        <dbReference type="ARBA" id="ARBA00023015"/>
    </source>
</evidence>
<dbReference type="InterPro" id="IPR000847">
    <property type="entry name" value="LysR_HTH_N"/>
</dbReference>
<dbReference type="RefSeq" id="WP_150453911.1">
    <property type="nucleotide sequence ID" value="NZ_VYKI01000005.1"/>
</dbReference>
<keyword evidence="3" id="KW-0238">DNA-binding</keyword>
<dbReference type="PANTHER" id="PTHR30126">
    <property type="entry name" value="HTH-TYPE TRANSCRIPTIONAL REGULATOR"/>
    <property type="match status" value="1"/>
</dbReference>
<dbReference type="SUPFAM" id="SSF46785">
    <property type="entry name" value="Winged helix' DNA-binding domain"/>
    <property type="match status" value="1"/>
</dbReference>
<evidence type="ECO:0000313" key="6">
    <source>
        <dbReference type="EMBL" id="KAA9001491.1"/>
    </source>
</evidence>
<feature type="domain" description="HTH lysR-type" evidence="5">
    <location>
        <begin position="1"/>
        <end position="58"/>
    </location>
</feature>
<dbReference type="Proteomes" id="UP000326367">
    <property type="component" value="Unassembled WGS sequence"/>
</dbReference>
<dbReference type="Pfam" id="PF03466">
    <property type="entry name" value="LysR_substrate"/>
    <property type="match status" value="1"/>
</dbReference>
<dbReference type="PROSITE" id="PS50931">
    <property type="entry name" value="HTH_LYSR"/>
    <property type="match status" value="1"/>
</dbReference>
<keyword evidence="2" id="KW-0805">Transcription regulation</keyword>
<dbReference type="EMBL" id="VYKI01000005">
    <property type="protein sequence ID" value="KAA9001491.1"/>
    <property type="molecule type" value="Genomic_DNA"/>
</dbReference>
<keyword evidence="4" id="KW-0804">Transcription</keyword>
<evidence type="ECO:0000256" key="1">
    <source>
        <dbReference type="ARBA" id="ARBA00009437"/>
    </source>
</evidence>